<accession>A0A6H1ZV82</accession>
<proteinExistence type="predicted"/>
<dbReference type="EMBL" id="MT144267">
    <property type="protein sequence ID" value="QJA51484.1"/>
    <property type="molecule type" value="Genomic_DNA"/>
</dbReference>
<organism evidence="1">
    <name type="scientific">viral metagenome</name>
    <dbReference type="NCBI Taxonomy" id="1070528"/>
    <lineage>
        <taxon>unclassified sequences</taxon>
        <taxon>metagenomes</taxon>
        <taxon>organismal metagenomes</taxon>
    </lineage>
</organism>
<reference evidence="1" key="1">
    <citation type="submission" date="2020-03" db="EMBL/GenBank/DDBJ databases">
        <title>The deep terrestrial virosphere.</title>
        <authorList>
            <person name="Holmfeldt K."/>
            <person name="Nilsson E."/>
            <person name="Simone D."/>
            <person name="Lopez-Fernandez M."/>
            <person name="Wu X."/>
            <person name="de Brujin I."/>
            <person name="Lundin D."/>
            <person name="Andersson A."/>
            <person name="Bertilsson S."/>
            <person name="Dopson M."/>
        </authorList>
    </citation>
    <scope>NUCLEOTIDE SEQUENCE</scope>
    <source>
        <strain evidence="1">TM448A02169</strain>
    </source>
</reference>
<protein>
    <submittedName>
        <fullName evidence="1">Uncharacterized protein</fullName>
    </submittedName>
</protein>
<gene>
    <name evidence="1" type="ORF">TM448A02169_0004</name>
</gene>
<name>A0A6H1ZV82_9ZZZZ</name>
<evidence type="ECO:0000313" key="1">
    <source>
        <dbReference type="EMBL" id="QJA51484.1"/>
    </source>
</evidence>
<sequence>MMIIGSDFIDNNASFTTSAKRNGPKIFVKAWAESGVDENTPAAIMFGGSGYVATALIGSIYAYVGVPEGTQSVGAGSWGWFQIRGPVTDVQGAATSFTGSVGHNVYWAGATGLGATSSANIGSPALGVGVLLEAASSSTTSNIYLTGVWATPI</sequence>
<dbReference type="AlphaFoldDB" id="A0A6H1ZV82"/>